<protein>
    <submittedName>
        <fullName evidence="1">Uncharacterized protein</fullName>
    </submittedName>
</protein>
<accession>A0A7C4QA93</accession>
<name>A0A7C4QA93_9CHLR</name>
<reference evidence="1" key="1">
    <citation type="journal article" date="2020" name="mSystems">
        <title>Genome- and Community-Level Interaction Insights into Carbon Utilization and Element Cycling Functions of Hydrothermarchaeota in Hydrothermal Sediment.</title>
        <authorList>
            <person name="Zhou Z."/>
            <person name="Liu Y."/>
            <person name="Xu W."/>
            <person name="Pan J."/>
            <person name="Luo Z.H."/>
            <person name="Li M."/>
        </authorList>
    </citation>
    <scope>NUCLEOTIDE SEQUENCE [LARGE SCALE GENOMIC DNA]</scope>
    <source>
        <strain evidence="1">SpSt-556</strain>
    </source>
</reference>
<proteinExistence type="predicted"/>
<organism evidence="1">
    <name type="scientific">Bellilinea caldifistulae</name>
    <dbReference type="NCBI Taxonomy" id="360411"/>
    <lineage>
        <taxon>Bacteria</taxon>
        <taxon>Bacillati</taxon>
        <taxon>Chloroflexota</taxon>
        <taxon>Anaerolineae</taxon>
        <taxon>Anaerolineales</taxon>
        <taxon>Anaerolineaceae</taxon>
        <taxon>Bellilinea</taxon>
    </lineage>
</organism>
<comment type="caution">
    <text evidence="1">The sequence shown here is derived from an EMBL/GenBank/DDBJ whole genome shotgun (WGS) entry which is preliminary data.</text>
</comment>
<dbReference type="AlphaFoldDB" id="A0A7C4QA93"/>
<sequence length="142" mass="16118">MPQPLFAGLVVDENDQVVETAMVGSEPMYVVNDAGFRRHIPAEYVDRQVLNFLKEQISGHEDLLSEQTAKMLGQEDIFSKAILEKQFRNIDQQFEQLLKTGIPEEGRAYMGMMGFRIVINFHGDVVRIDQPGIISDEDDMGE</sequence>
<gene>
    <name evidence="1" type="ORF">ENT17_11655</name>
</gene>
<evidence type="ECO:0000313" key="1">
    <source>
        <dbReference type="EMBL" id="HGS88254.1"/>
    </source>
</evidence>
<dbReference type="EMBL" id="DSXR01000118">
    <property type="protein sequence ID" value="HGS88254.1"/>
    <property type="molecule type" value="Genomic_DNA"/>
</dbReference>